<protein>
    <recommendedName>
        <fullName evidence="3">Tyr recombinase domain-containing protein</fullName>
    </recommendedName>
</protein>
<dbReference type="GO" id="GO:0015074">
    <property type="term" value="P:DNA integration"/>
    <property type="evidence" value="ECO:0007669"/>
    <property type="project" value="InterPro"/>
</dbReference>
<evidence type="ECO:0000256" key="1">
    <source>
        <dbReference type="ARBA" id="ARBA00023172"/>
    </source>
</evidence>
<evidence type="ECO:0000313" key="2">
    <source>
        <dbReference type="EMBL" id="CAA9325788.1"/>
    </source>
</evidence>
<dbReference type="GO" id="GO:0006310">
    <property type="term" value="P:DNA recombination"/>
    <property type="evidence" value="ECO:0007669"/>
    <property type="project" value="UniProtKB-KW"/>
</dbReference>
<reference evidence="2" key="1">
    <citation type="submission" date="2020-02" db="EMBL/GenBank/DDBJ databases">
        <authorList>
            <person name="Meier V. D."/>
        </authorList>
    </citation>
    <scope>NUCLEOTIDE SEQUENCE</scope>
    <source>
        <strain evidence="2">AVDCRST_MAG40</strain>
    </source>
</reference>
<dbReference type="InterPro" id="IPR011010">
    <property type="entry name" value="DNA_brk_join_enz"/>
</dbReference>
<dbReference type="EMBL" id="CADCTX010000526">
    <property type="protein sequence ID" value="CAA9325788.1"/>
    <property type="molecule type" value="Genomic_DNA"/>
</dbReference>
<evidence type="ECO:0008006" key="3">
    <source>
        <dbReference type="Google" id="ProtNLM"/>
    </source>
</evidence>
<dbReference type="GO" id="GO:0003677">
    <property type="term" value="F:DNA binding"/>
    <property type="evidence" value="ECO:0007669"/>
    <property type="project" value="InterPro"/>
</dbReference>
<organism evidence="2">
    <name type="scientific">uncultured Gemmatimonadaceae bacterium</name>
    <dbReference type="NCBI Taxonomy" id="246130"/>
    <lineage>
        <taxon>Bacteria</taxon>
        <taxon>Pseudomonadati</taxon>
        <taxon>Gemmatimonadota</taxon>
        <taxon>Gemmatimonadia</taxon>
        <taxon>Gemmatimonadales</taxon>
        <taxon>Gemmatimonadaceae</taxon>
        <taxon>environmental samples</taxon>
    </lineage>
</organism>
<gene>
    <name evidence="2" type="ORF">AVDCRST_MAG40-1686</name>
</gene>
<proteinExistence type="predicted"/>
<dbReference type="AlphaFoldDB" id="A0A6J4L8S4"/>
<dbReference type="InterPro" id="IPR013762">
    <property type="entry name" value="Integrase-like_cat_sf"/>
</dbReference>
<feature type="non-terminal residue" evidence="2">
    <location>
        <position position="1"/>
    </location>
</feature>
<dbReference type="Gene3D" id="1.10.443.10">
    <property type="entry name" value="Intergrase catalytic core"/>
    <property type="match status" value="1"/>
</dbReference>
<name>A0A6J4L8S4_9BACT</name>
<accession>A0A6J4L8S4</accession>
<dbReference type="SUPFAM" id="SSF56349">
    <property type="entry name" value="DNA breaking-rejoining enzymes"/>
    <property type="match status" value="1"/>
</dbReference>
<keyword evidence="1" id="KW-0233">DNA recombination</keyword>
<sequence length="54" mass="5876">YVGDLLDRGADIATVQKLAGHADVSTTARYDRRGAAARRAAADLLHVPYARRRP</sequence>